<dbReference type="EMBL" id="GBXM01006711">
    <property type="protein sequence ID" value="JAI01867.1"/>
    <property type="molecule type" value="Transcribed_RNA"/>
</dbReference>
<sequence>MIISLHNLYTRHKSINCWLCGGSAFCLQHEIPQNGLYML</sequence>
<organism evidence="1">
    <name type="scientific">Anguilla anguilla</name>
    <name type="common">European freshwater eel</name>
    <name type="synonym">Muraena anguilla</name>
    <dbReference type="NCBI Taxonomy" id="7936"/>
    <lineage>
        <taxon>Eukaryota</taxon>
        <taxon>Metazoa</taxon>
        <taxon>Chordata</taxon>
        <taxon>Craniata</taxon>
        <taxon>Vertebrata</taxon>
        <taxon>Euteleostomi</taxon>
        <taxon>Actinopterygii</taxon>
        <taxon>Neopterygii</taxon>
        <taxon>Teleostei</taxon>
        <taxon>Anguilliformes</taxon>
        <taxon>Anguillidae</taxon>
        <taxon>Anguilla</taxon>
    </lineage>
</organism>
<reference evidence="1" key="2">
    <citation type="journal article" date="2015" name="Fish Shellfish Immunol.">
        <title>Early steps in the European eel (Anguilla anguilla)-Vibrio vulnificus interaction in the gills: Role of the RtxA13 toxin.</title>
        <authorList>
            <person name="Callol A."/>
            <person name="Pajuelo D."/>
            <person name="Ebbesson L."/>
            <person name="Teles M."/>
            <person name="MacKenzie S."/>
            <person name="Amaro C."/>
        </authorList>
    </citation>
    <scope>NUCLEOTIDE SEQUENCE</scope>
</reference>
<name>A0A0E9XHG5_ANGAN</name>
<reference evidence="1" key="1">
    <citation type="submission" date="2014-11" db="EMBL/GenBank/DDBJ databases">
        <authorList>
            <person name="Amaro Gonzalez C."/>
        </authorList>
    </citation>
    <scope>NUCLEOTIDE SEQUENCE</scope>
</reference>
<protein>
    <submittedName>
        <fullName evidence="1">Uncharacterized protein</fullName>
    </submittedName>
</protein>
<evidence type="ECO:0000313" key="1">
    <source>
        <dbReference type="EMBL" id="JAI01867.1"/>
    </source>
</evidence>
<accession>A0A0E9XHG5</accession>
<dbReference type="AlphaFoldDB" id="A0A0E9XHG5"/>
<proteinExistence type="predicted"/>